<dbReference type="Pfam" id="PF11009">
    <property type="entry name" value="BrxC"/>
    <property type="match status" value="1"/>
</dbReference>
<dbReference type="InterPro" id="IPR036249">
    <property type="entry name" value="Thioredoxin-like_sf"/>
</dbReference>
<dbReference type="Gene3D" id="3.40.30.10">
    <property type="entry name" value="Glutaredoxin"/>
    <property type="match status" value="1"/>
</dbReference>
<evidence type="ECO:0000313" key="1">
    <source>
        <dbReference type="EMBL" id="SMD42240.1"/>
    </source>
</evidence>
<dbReference type="Proteomes" id="UP000192333">
    <property type="component" value="Chromosome I"/>
</dbReference>
<dbReference type="OrthoDB" id="677051at2"/>
<reference evidence="2" key="1">
    <citation type="submission" date="2017-04" db="EMBL/GenBank/DDBJ databases">
        <authorList>
            <person name="Varghese N."/>
            <person name="Submissions S."/>
        </authorList>
    </citation>
    <scope>NUCLEOTIDE SEQUENCE [LARGE SCALE GENOMIC DNA]</scope>
    <source>
        <strain evidence="2">DSM 16537</strain>
    </source>
</reference>
<gene>
    <name evidence="1" type="ORF">SAMN00777080_0780</name>
</gene>
<protein>
    <submittedName>
        <fullName evidence="1">Bacillithiol system protein YtxJ</fullName>
    </submittedName>
</protein>
<evidence type="ECO:0000313" key="2">
    <source>
        <dbReference type="Proteomes" id="UP000192333"/>
    </source>
</evidence>
<dbReference type="AlphaFoldDB" id="A0A1W2GZX6"/>
<organism evidence="1 2">
    <name type="scientific">Aquiflexum balticum DSM 16537</name>
    <dbReference type="NCBI Taxonomy" id="758820"/>
    <lineage>
        <taxon>Bacteria</taxon>
        <taxon>Pseudomonadati</taxon>
        <taxon>Bacteroidota</taxon>
        <taxon>Cytophagia</taxon>
        <taxon>Cytophagales</taxon>
        <taxon>Cyclobacteriaceae</taxon>
        <taxon>Aquiflexum</taxon>
    </lineage>
</organism>
<dbReference type="InterPro" id="IPR022551">
    <property type="entry name" value="BrxC"/>
</dbReference>
<dbReference type="SUPFAM" id="SSF52833">
    <property type="entry name" value="Thioredoxin-like"/>
    <property type="match status" value="1"/>
</dbReference>
<keyword evidence="2" id="KW-1185">Reference proteome</keyword>
<dbReference type="NCBIfam" id="TIGR04019">
    <property type="entry name" value="B_thiol_YtxJ"/>
    <property type="match status" value="1"/>
</dbReference>
<name>A0A1W2GZX6_9BACT</name>
<sequence>MNWERIENVSQLEALKKESQDKPVLIFKHSSRCSISSMAFDRLNRNWKEADFEKVSPYFLDLISYRDISNKIAQEFGVYHQSPQVILIKNGKAVYDNSHMGISYRDIMSMVEG</sequence>
<dbReference type="RefSeq" id="WP_084119071.1">
    <property type="nucleotide sequence ID" value="NZ_LT838813.1"/>
</dbReference>
<accession>A0A1W2GZX6</accession>
<dbReference type="STRING" id="758820.SAMN00777080_0780"/>
<proteinExistence type="predicted"/>
<dbReference type="EMBL" id="LT838813">
    <property type="protein sequence ID" value="SMD42240.1"/>
    <property type="molecule type" value="Genomic_DNA"/>
</dbReference>